<dbReference type="EMBL" id="ML996091">
    <property type="protein sequence ID" value="KAF2149477.1"/>
    <property type="molecule type" value="Genomic_DNA"/>
</dbReference>
<keyword evidence="1" id="KW-0472">Membrane</keyword>
<keyword evidence="1" id="KW-0812">Transmembrane</keyword>
<protein>
    <submittedName>
        <fullName evidence="2">Uncharacterized protein</fullName>
    </submittedName>
</protein>
<dbReference type="AlphaFoldDB" id="A0A9P4IX61"/>
<reference evidence="2" key="1">
    <citation type="journal article" date="2020" name="Stud. Mycol.">
        <title>101 Dothideomycetes genomes: a test case for predicting lifestyles and emergence of pathogens.</title>
        <authorList>
            <person name="Haridas S."/>
            <person name="Albert R."/>
            <person name="Binder M."/>
            <person name="Bloem J."/>
            <person name="Labutti K."/>
            <person name="Salamov A."/>
            <person name="Andreopoulos B."/>
            <person name="Baker S."/>
            <person name="Barry K."/>
            <person name="Bills G."/>
            <person name="Bluhm B."/>
            <person name="Cannon C."/>
            <person name="Castanera R."/>
            <person name="Culley D."/>
            <person name="Daum C."/>
            <person name="Ezra D."/>
            <person name="Gonzalez J."/>
            <person name="Henrissat B."/>
            <person name="Kuo A."/>
            <person name="Liang C."/>
            <person name="Lipzen A."/>
            <person name="Lutzoni F."/>
            <person name="Magnuson J."/>
            <person name="Mondo S."/>
            <person name="Nolan M."/>
            <person name="Ohm R."/>
            <person name="Pangilinan J."/>
            <person name="Park H.-J."/>
            <person name="Ramirez L."/>
            <person name="Alfaro M."/>
            <person name="Sun H."/>
            <person name="Tritt A."/>
            <person name="Yoshinaga Y."/>
            <person name="Zwiers L.-H."/>
            <person name="Turgeon B."/>
            <person name="Goodwin S."/>
            <person name="Spatafora J."/>
            <person name="Crous P."/>
            <person name="Grigoriev I."/>
        </authorList>
    </citation>
    <scope>NUCLEOTIDE SEQUENCE</scope>
    <source>
        <strain evidence="2">CBS 260.36</strain>
    </source>
</reference>
<evidence type="ECO:0000313" key="2">
    <source>
        <dbReference type="EMBL" id="KAF2149477.1"/>
    </source>
</evidence>
<gene>
    <name evidence="2" type="ORF">K461DRAFT_47033</name>
</gene>
<sequence>MPNILRARRSQDLGGIVPPFIELQTSSLHWQLLCPQGYFVATSVRMSFHSIANTSVSRGVSPISTTKAELVRRCAMWLVDGGIGIVILGGLLI</sequence>
<name>A0A9P4IX61_9PEZI</name>
<proteinExistence type="predicted"/>
<dbReference type="Proteomes" id="UP000799439">
    <property type="component" value="Unassembled WGS sequence"/>
</dbReference>
<organism evidence="2 3">
    <name type="scientific">Myriangium duriaei CBS 260.36</name>
    <dbReference type="NCBI Taxonomy" id="1168546"/>
    <lineage>
        <taxon>Eukaryota</taxon>
        <taxon>Fungi</taxon>
        <taxon>Dikarya</taxon>
        <taxon>Ascomycota</taxon>
        <taxon>Pezizomycotina</taxon>
        <taxon>Dothideomycetes</taxon>
        <taxon>Dothideomycetidae</taxon>
        <taxon>Myriangiales</taxon>
        <taxon>Myriangiaceae</taxon>
        <taxon>Myriangium</taxon>
    </lineage>
</organism>
<accession>A0A9P4IX61</accession>
<keyword evidence="3" id="KW-1185">Reference proteome</keyword>
<comment type="caution">
    <text evidence="2">The sequence shown here is derived from an EMBL/GenBank/DDBJ whole genome shotgun (WGS) entry which is preliminary data.</text>
</comment>
<evidence type="ECO:0000256" key="1">
    <source>
        <dbReference type="SAM" id="Phobius"/>
    </source>
</evidence>
<evidence type="ECO:0000313" key="3">
    <source>
        <dbReference type="Proteomes" id="UP000799439"/>
    </source>
</evidence>
<keyword evidence="1" id="KW-1133">Transmembrane helix</keyword>
<feature type="transmembrane region" description="Helical" evidence="1">
    <location>
        <begin position="74"/>
        <end position="92"/>
    </location>
</feature>